<evidence type="ECO:0000313" key="1">
    <source>
        <dbReference type="EMBL" id="GIQ92007.1"/>
    </source>
</evidence>
<reference evidence="1 2" key="1">
    <citation type="journal article" date="2018" name="PLoS ONE">
        <title>The draft genome of Kipferlia bialata reveals reductive genome evolution in fornicate parasites.</title>
        <authorList>
            <person name="Tanifuji G."/>
            <person name="Takabayashi S."/>
            <person name="Kume K."/>
            <person name="Takagi M."/>
            <person name="Nakayama T."/>
            <person name="Kamikawa R."/>
            <person name="Inagaki Y."/>
            <person name="Hashimoto T."/>
        </authorList>
    </citation>
    <scope>NUCLEOTIDE SEQUENCE [LARGE SCALE GENOMIC DNA]</scope>
    <source>
        <strain evidence="1">NY0173</strain>
    </source>
</reference>
<sequence>FNAAVEAECQTLGMAYHAGELNTLRQTCSACSAGQMVVPICKESVPQNEYIYLWGLGDTLSSLCVSRAWGSVILPGLIGDRGRRGRRGRRYVSN</sequence>
<proteinExistence type="predicted"/>
<name>A0A9K3GQR4_9EUKA</name>
<dbReference type="EMBL" id="BDIP01008769">
    <property type="protein sequence ID" value="GIQ92007.1"/>
    <property type="molecule type" value="Genomic_DNA"/>
</dbReference>
<evidence type="ECO:0000313" key="2">
    <source>
        <dbReference type="Proteomes" id="UP000265618"/>
    </source>
</evidence>
<protein>
    <submittedName>
        <fullName evidence="1">Uncharacterized protein</fullName>
    </submittedName>
</protein>
<accession>A0A9K3GQR4</accession>
<comment type="caution">
    <text evidence="1">The sequence shown here is derived from an EMBL/GenBank/DDBJ whole genome shotgun (WGS) entry which is preliminary data.</text>
</comment>
<gene>
    <name evidence="1" type="ORF">KIPB_015528</name>
</gene>
<dbReference type="AlphaFoldDB" id="A0A9K3GQR4"/>
<organism evidence="1 2">
    <name type="scientific">Kipferlia bialata</name>
    <dbReference type="NCBI Taxonomy" id="797122"/>
    <lineage>
        <taxon>Eukaryota</taxon>
        <taxon>Metamonada</taxon>
        <taxon>Carpediemonas-like organisms</taxon>
        <taxon>Kipferlia</taxon>
    </lineage>
</organism>
<dbReference type="Proteomes" id="UP000265618">
    <property type="component" value="Unassembled WGS sequence"/>
</dbReference>
<keyword evidence="2" id="KW-1185">Reference proteome</keyword>
<feature type="non-terminal residue" evidence="1">
    <location>
        <position position="1"/>
    </location>
</feature>